<dbReference type="InParanoid" id="A0A0C2RY05"/>
<feature type="compositionally biased region" description="Low complexity" evidence="2">
    <location>
        <begin position="510"/>
        <end position="530"/>
    </location>
</feature>
<dbReference type="STRING" id="946122.A0A0C2RY05"/>
<feature type="region of interest" description="Disordered" evidence="2">
    <location>
        <begin position="1"/>
        <end position="24"/>
    </location>
</feature>
<feature type="compositionally biased region" description="Polar residues" evidence="2">
    <location>
        <begin position="1"/>
        <end position="12"/>
    </location>
</feature>
<evidence type="ECO:0000256" key="1">
    <source>
        <dbReference type="SAM" id="Coils"/>
    </source>
</evidence>
<dbReference type="Proteomes" id="UP000054549">
    <property type="component" value="Unassembled WGS sequence"/>
</dbReference>
<reference evidence="3 4" key="1">
    <citation type="submission" date="2014-04" db="EMBL/GenBank/DDBJ databases">
        <title>Evolutionary Origins and Diversification of the Mycorrhizal Mutualists.</title>
        <authorList>
            <consortium name="DOE Joint Genome Institute"/>
            <consortium name="Mycorrhizal Genomics Consortium"/>
            <person name="Kohler A."/>
            <person name="Kuo A."/>
            <person name="Nagy L.G."/>
            <person name="Floudas D."/>
            <person name="Copeland A."/>
            <person name="Barry K.W."/>
            <person name="Cichocki N."/>
            <person name="Veneault-Fourrey C."/>
            <person name="LaButti K."/>
            <person name="Lindquist E.A."/>
            <person name="Lipzen A."/>
            <person name="Lundell T."/>
            <person name="Morin E."/>
            <person name="Murat C."/>
            <person name="Riley R."/>
            <person name="Ohm R."/>
            <person name="Sun H."/>
            <person name="Tunlid A."/>
            <person name="Henrissat B."/>
            <person name="Grigoriev I.V."/>
            <person name="Hibbett D.S."/>
            <person name="Martin F."/>
        </authorList>
    </citation>
    <scope>NUCLEOTIDE SEQUENCE [LARGE SCALE GENOMIC DNA]</scope>
    <source>
        <strain evidence="3 4">Koide BX008</strain>
    </source>
</reference>
<protein>
    <submittedName>
        <fullName evidence="3">Uncharacterized protein</fullName>
    </submittedName>
</protein>
<feature type="compositionally biased region" description="Acidic residues" evidence="2">
    <location>
        <begin position="590"/>
        <end position="622"/>
    </location>
</feature>
<feature type="region of interest" description="Disordered" evidence="2">
    <location>
        <begin position="510"/>
        <end position="625"/>
    </location>
</feature>
<evidence type="ECO:0000256" key="2">
    <source>
        <dbReference type="SAM" id="MobiDB-lite"/>
    </source>
</evidence>
<gene>
    <name evidence="3" type="ORF">M378DRAFT_18155</name>
</gene>
<accession>A0A0C2RY05</accession>
<dbReference type="HOGENOM" id="CLU_398451_0_0_1"/>
<keyword evidence="4" id="KW-1185">Reference proteome</keyword>
<evidence type="ECO:0000313" key="4">
    <source>
        <dbReference type="Proteomes" id="UP000054549"/>
    </source>
</evidence>
<dbReference type="EMBL" id="KN818550">
    <property type="protein sequence ID" value="KIL55205.1"/>
    <property type="molecule type" value="Genomic_DNA"/>
</dbReference>
<name>A0A0C2RY05_AMAMK</name>
<proteinExistence type="predicted"/>
<organism evidence="3 4">
    <name type="scientific">Amanita muscaria (strain Koide BX008)</name>
    <dbReference type="NCBI Taxonomy" id="946122"/>
    <lineage>
        <taxon>Eukaryota</taxon>
        <taxon>Fungi</taxon>
        <taxon>Dikarya</taxon>
        <taxon>Basidiomycota</taxon>
        <taxon>Agaricomycotina</taxon>
        <taxon>Agaricomycetes</taxon>
        <taxon>Agaricomycetidae</taxon>
        <taxon>Agaricales</taxon>
        <taxon>Pluteineae</taxon>
        <taxon>Amanitaceae</taxon>
        <taxon>Amanita</taxon>
    </lineage>
</organism>
<dbReference type="AlphaFoldDB" id="A0A0C2RY05"/>
<keyword evidence="1" id="KW-0175">Coiled coil</keyword>
<feature type="compositionally biased region" description="Polar residues" evidence="2">
    <location>
        <begin position="570"/>
        <end position="579"/>
    </location>
</feature>
<sequence>MLSNQALYSNSGHLGHKASRNGPQNFVNYQANSGLPQMQMNSYPNQEYLNLIGDATAEALISSANDAYMRINNERNELEQERDELKQRLQDMERKIVLEIERREMQAQHYEMLTNQLCNRISNSCVDKKLTRPEQQQEALNSAFPMTTDMTKECASTETEKDDYPNVKYWDEATYNYDEVANDLSAGKFPKKLRFLEDADGRLIPDHRLNDMRSHLLHAFEEIWLLMPSLLYSNGWLRCNEKLQTACYTEMRQLYPELTYCSKNWKARKLMSNWYSNYIKARKKDESDSGEENEIEVTAMIPAKRSLANNSKGKKKVKKEKGIEVLELGSEDDVNLTQVVDPLAILPPTNSDWIESALTSSTSTTASASLTNSASSVINFRSETALVTTKKTSATTKATSASTKTTIAAPAANAATTVMKNTKTTSTKTTATKTAANTRNNVKAAQAPITSKTAIMKTGLSSTALTAGPSTHAISNTIIATIPAIPKAAPSTHIASTLTLRIPAFKTKTTAATSSAIPTTSTSTPTVAPKLKPKPRYQNKQFKIPHAPSASGQPSADQIHDEGSDVEMSDVQTLQNPGPTATIEEHEQQEYDLDNEPEQVSEHGEPEEELNELDEPEQELEPPEPAPALAAVMHIDEEVIAGPSTTMSAQNVEGGTNATDLFAQDLADRLGHPKAFWKDKSKKHKEQKNRK</sequence>
<dbReference type="OrthoDB" id="3235325at2759"/>
<feature type="coiled-coil region" evidence="1">
    <location>
        <begin position="61"/>
        <end position="102"/>
    </location>
</feature>
<evidence type="ECO:0000313" key="3">
    <source>
        <dbReference type="EMBL" id="KIL55205.1"/>
    </source>
</evidence>